<keyword evidence="2" id="KW-1185">Reference proteome</keyword>
<proteinExistence type="predicted"/>
<sequence length="60" mass="6698">MPRYVSQLDPRGPFDGLPDVRRLLVLRGARRAGWPAPRSPGRLARYRAAVGAVSSRTLRQ</sequence>
<gene>
    <name evidence="1" type="ORF">CryarDRAFT_1725</name>
</gene>
<dbReference type="RefSeq" id="WP_035849618.1">
    <property type="nucleotide sequence ID" value="NZ_KK073874.1"/>
</dbReference>
<protein>
    <submittedName>
        <fullName evidence="1">Uncharacterized protein</fullName>
    </submittedName>
</protein>
<dbReference type="HOGENOM" id="CLU_2933630_0_0_11"/>
<accession>A0A011AF30</accession>
<reference evidence="1 2" key="1">
    <citation type="submission" date="2013-07" db="EMBL/GenBank/DDBJ databases">
        <authorList>
            <consortium name="DOE Joint Genome Institute"/>
            <person name="Eisen J."/>
            <person name="Huntemann M."/>
            <person name="Han J."/>
            <person name="Chen A."/>
            <person name="Kyrpides N."/>
            <person name="Mavromatis K."/>
            <person name="Markowitz V."/>
            <person name="Palaniappan K."/>
            <person name="Ivanova N."/>
            <person name="Schaumberg A."/>
            <person name="Pati A."/>
            <person name="Liolios K."/>
            <person name="Nordberg H.P."/>
            <person name="Cantor M.N."/>
            <person name="Hua S.X."/>
            <person name="Woyke T."/>
        </authorList>
    </citation>
    <scope>NUCLEOTIDE SEQUENCE [LARGE SCALE GENOMIC DNA]</scope>
    <source>
        <strain evidence="1 2">DSM 44712</strain>
    </source>
</reference>
<comment type="caution">
    <text evidence="1">The sequence shown here is derived from an EMBL/GenBank/DDBJ whole genome shotgun (WGS) entry which is preliminary data.</text>
</comment>
<dbReference type="EMBL" id="JFBT01000001">
    <property type="protein sequence ID" value="EXG80641.1"/>
    <property type="molecule type" value="Genomic_DNA"/>
</dbReference>
<evidence type="ECO:0000313" key="2">
    <source>
        <dbReference type="Proteomes" id="UP000021053"/>
    </source>
</evidence>
<dbReference type="Proteomes" id="UP000021053">
    <property type="component" value="Unassembled WGS sequence"/>
</dbReference>
<organism evidence="1 2">
    <name type="scientific">Cryptosporangium arvum DSM 44712</name>
    <dbReference type="NCBI Taxonomy" id="927661"/>
    <lineage>
        <taxon>Bacteria</taxon>
        <taxon>Bacillati</taxon>
        <taxon>Actinomycetota</taxon>
        <taxon>Actinomycetes</taxon>
        <taxon>Cryptosporangiales</taxon>
        <taxon>Cryptosporangiaceae</taxon>
        <taxon>Cryptosporangium</taxon>
    </lineage>
</organism>
<evidence type="ECO:0000313" key="1">
    <source>
        <dbReference type="EMBL" id="EXG80641.1"/>
    </source>
</evidence>
<dbReference type="AlphaFoldDB" id="A0A011AF30"/>
<name>A0A011AF30_9ACTN</name>